<dbReference type="InterPro" id="IPR039417">
    <property type="entry name" value="Peptidase_C1A_papain-like"/>
</dbReference>
<reference evidence="6" key="3">
    <citation type="submission" date="2015-04" db="UniProtKB">
        <authorList>
            <consortium name="EnsemblPlants"/>
        </authorList>
    </citation>
    <scope>IDENTIFICATION</scope>
</reference>
<feature type="domain" description="Peptidase C1A papain C-terminal" evidence="5">
    <location>
        <begin position="53"/>
        <end position="265"/>
    </location>
</feature>
<dbReference type="GO" id="GO:0006508">
    <property type="term" value="P:proteolysis"/>
    <property type="evidence" value="ECO:0007669"/>
    <property type="project" value="InterPro"/>
</dbReference>
<dbReference type="STRING" id="77586.A0A0D9WII7"/>
<dbReference type="Gramene" id="LPERR05G18330.1">
    <property type="protein sequence ID" value="LPERR05G18330.1"/>
    <property type="gene ID" value="LPERR05G18330"/>
</dbReference>
<feature type="chain" id="PRO_5018543114" description="Peptidase C1A papain C-terminal domain-containing protein" evidence="4">
    <location>
        <begin position="21"/>
        <end position="266"/>
    </location>
</feature>
<dbReference type="HOGENOM" id="CLU_012184_8_1_1"/>
<dbReference type="CDD" id="cd02248">
    <property type="entry name" value="Peptidase_C1A"/>
    <property type="match status" value="1"/>
</dbReference>
<organism evidence="6 7">
    <name type="scientific">Leersia perrieri</name>
    <dbReference type="NCBI Taxonomy" id="77586"/>
    <lineage>
        <taxon>Eukaryota</taxon>
        <taxon>Viridiplantae</taxon>
        <taxon>Streptophyta</taxon>
        <taxon>Embryophyta</taxon>
        <taxon>Tracheophyta</taxon>
        <taxon>Spermatophyta</taxon>
        <taxon>Magnoliopsida</taxon>
        <taxon>Liliopsida</taxon>
        <taxon>Poales</taxon>
        <taxon>Poaceae</taxon>
        <taxon>BOP clade</taxon>
        <taxon>Oryzoideae</taxon>
        <taxon>Oryzeae</taxon>
        <taxon>Oryzinae</taxon>
        <taxon>Leersia</taxon>
    </lineage>
</organism>
<evidence type="ECO:0000313" key="6">
    <source>
        <dbReference type="EnsemblPlants" id="LPERR05G18330.1"/>
    </source>
</evidence>
<keyword evidence="7" id="KW-1185">Reference proteome</keyword>
<evidence type="ECO:0000256" key="2">
    <source>
        <dbReference type="ARBA" id="ARBA00022729"/>
    </source>
</evidence>
<dbReference type="InterPro" id="IPR000668">
    <property type="entry name" value="Peptidase_C1A_C"/>
</dbReference>
<reference evidence="7" key="2">
    <citation type="submission" date="2013-12" db="EMBL/GenBank/DDBJ databases">
        <authorList>
            <person name="Yu Y."/>
            <person name="Lee S."/>
            <person name="de Baynast K."/>
            <person name="Wissotski M."/>
            <person name="Liu L."/>
            <person name="Talag J."/>
            <person name="Goicoechea J."/>
            <person name="Angelova A."/>
            <person name="Jetty R."/>
            <person name="Kudrna D."/>
            <person name="Golser W."/>
            <person name="Rivera L."/>
            <person name="Zhang J."/>
            <person name="Wing R."/>
        </authorList>
    </citation>
    <scope>NUCLEOTIDE SEQUENCE</scope>
</reference>
<dbReference type="Pfam" id="PF00112">
    <property type="entry name" value="Peptidase_C1"/>
    <property type="match status" value="1"/>
</dbReference>
<dbReference type="InterPro" id="IPR038765">
    <property type="entry name" value="Papain-like_cys_pep_sf"/>
</dbReference>
<feature type="signal peptide" evidence="4">
    <location>
        <begin position="1"/>
        <end position="20"/>
    </location>
</feature>
<name>A0A0D9WII7_9ORYZ</name>
<sequence>MASMLPLLVVLLLLIGGGAAGRPAKAPGKVDYRNQLVVRGKHLSSVEAEVNGLPVSVDWRAQGAVTTVKDQGDLGTCWAFGAVATVESAYYIKTGHLVPLSEQQLVDCAGPNMERNSPRIALEWIASNGGITSQVDYPYTGKIGQCDNAKLSHHAATITGYKRTYGQYQRVGADAVAQQPVAVGIAVDPTSFKMYKAGSIYDGPCIDEKRHCLTVVGYGQNGADKYWIAKNSYGTKWGDKGYVLLRRGLGDGGLCKMAVLPVYPTM</sequence>
<evidence type="ECO:0000313" key="7">
    <source>
        <dbReference type="Proteomes" id="UP000032180"/>
    </source>
</evidence>
<dbReference type="PROSITE" id="PS00139">
    <property type="entry name" value="THIOL_PROTEASE_CYS"/>
    <property type="match status" value="1"/>
</dbReference>
<evidence type="ECO:0000256" key="3">
    <source>
        <dbReference type="ARBA" id="ARBA00023157"/>
    </source>
</evidence>
<protein>
    <recommendedName>
        <fullName evidence="5">Peptidase C1A papain C-terminal domain-containing protein</fullName>
    </recommendedName>
</protein>
<comment type="similarity">
    <text evidence="1">Belongs to the peptidase C1 family.</text>
</comment>
<accession>A0A0D9WII7</accession>
<dbReference type="MEROPS" id="C01.131"/>
<dbReference type="SMART" id="SM00645">
    <property type="entry name" value="Pept_C1"/>
    <property type="match status" value="1"/>
</dbReference>
<dbReference type="PANTHER" id="PTHR12411">
    <property type="entry name" value="CYSTEINE PROTEASE FAMILY C1-RELATED"/>
    <property type="match status" value="1"/>
</dbReference>
<dbReference type="SUPFAM" id="SSF54001">
    <property type="entry name" value="Cysteine proteinases"/>
    <property type="match status" value="1"/>
</dbReference>
<dbReference type="InterPro" id="IPR013128">
    <property type="entry name" value="Peptidase_C1A"/>
</dbReference>
<dbReference type="PRINTS" id="PR00705">
    <property type="entry name" value="PAPAIN"/>
</dbReference>
<evidence type="ECO:0000259" key="5">
    <source>
        <dbReference type="SMART" id="SM00645"/>
    </source>
</evidence>
<dbReference type="eggNOG" id="KOG1543">
    <property type="taxonomic scope" value="Eukaryota"/>
</dbReference>
<dbReference type="GO" id="GO:0008234">
    <property type="term" value="F:cysteine-type peptidase activity"/>
    <property type="evidence" value="ECO:0007669"/>
    <property type="project" value="InterPro"/>
</dbReference>
<dbReference type="AlphaFoldDB" id="A0A0D9WII7"/>
<dbReference type="EnsemblPlants" id="LPERR05G18330.1">
    <property type="protein sequence ID" value="LPERR05G18330.1"/>
    <property type="gene ID" value="LPERR05G18330"/>
</dbReference>
<dbReference type="InterPro" id="IPR000169">
    <property type="entry name" value="Pept_cys_AS"/>
</dbReference>
<dbReference type="Gene3D" id="3.90.70.10">
    <property type="entry name" value="Cysteine proteinases"/>
    <property type="match status" value="1"/>
</dbReference>
<keyword evidence="3" id="KW-1015">Disulfide bond</keyword>
<dbReference type="Proteomes" id="UP000032180">
    <property type="component" value="Chromosome 5"/>
</dbReference>
<proteinExistence type="inferred from homology"/>
<reference evidence="6 7" key="1">
    <citation type="submission" date="2012-08" db="EMBL/GenBank/DDBJ databases">
        <title>Oryza genome evolution.</title>
        <authorList>
            <person name="Wing R.A."/>
        </authorList>
    </citation>
    <scope>NUCLEOTIDE SEQUENCE</scope>
</reference>
<keyword evidence="2 4" id="KW-0732">Signal</keyword>
<evidence type="ECO:0000256" key="1">
    <source>
        <dbReference type="ARBA" id="ARBA00008455"/>
    </source>
</evidence>
<evidence type="ECO:0000256" key="4">
    <source>
        <dbReference type="SAM" id="SignalP"/>
    </source>
</evidence>